<dbReference type="OrthoDB" id="333239at2759"/>
<evidence type="ECO:0000259" key="12">
    <source>
        <dbReference type="PROSITE" id="PS50235"/>
    </source>
</evidence>
<keyword evidence="5" id="KW-0645">Protease</keyword>
<dbReference type="InterPro" id="IPR018200">
    <property type="entry name" value="USP_CS"/>
</dbReference>
<evidence type="ECO:0000256" key="4">
    <source>
        <dbReference type="ARBA" id="ARBA00014611"/>
    </source>
</evidence>
<proteinExistence type="inferred from homology"/>
<dbReference type="EC" id="3.4.19.12" evidence="3"/>
<evidence type="ECO:0000256" key="3">
    <source>
        <dbReference type="ARBA" id="ARBA00012759"/>
    </source>
</evidence>
<dbReference type="Gene3D" id="3.10.20.90">
    <property type="entry name" value="Phosphatidylinositol 3-kinase Catalytic Subunit, Chain A, domain 1"/>
    <property type="match status" value="1"/>
</dbReference>
<dbReference type="InterPro" id="IPR044635">
    <property type="entry name" value="UBP14-like"/>
</dbReference>
<dbReference type="InterPro" id="IPR028889">
    <property type="entry name" value="USP"/>
</dbReference>
<dbReference type="HOGENOM" id="CLU_017549_2_1_1"/>
<feature type="domain" description="USP" evidence="12">
    <location>
        <begin position="140"/>
        <end position="514"/>
    </location>
</feature>
<keyword evidence="14" id="KW-1185">Reference proteome</keyword>
<dbReference type="eggNOG" id="KOG1872">
    <property type="taxonomic scope" value="Eukaryota"/>
</dbReference>
<evidence type="ECO:0000256" key="10">
    <source>
        <dbReference type="ARBA" id="ARBA00029889"/>
    </source>
</evidence>
<dbReference type="SUPFAM" id="SSF54001">
    <property type="entry name" value="Cysteine proteinases"/>
    <property type="match status" value="1"/>
</dbReference>
<name>E3NIU2_CAERE</name>
<dbReference type="STRING" id="31234.E3NIU2"/>
<evidence type="ECO:0000256" key="2">
    <source>
        <dbReference type="ARBA" id="ARBA00008739"/>
    </source>
</evidence>
<dbReference type="Pfam" id="PF00443">
    <property type="entry name" value="UCH"/>
    <property type="match status" value="1"/>
</dbReference>
<dbReference type="SUPFAM" id="SSF54236">
    <property type="entry name" value="Ubiquitin-like"/>
    <property type="match status" value="1"/>
</dbReference>
<dbReference type="SMART" id="SM00213">
    <property type="entry name" value="UBQ"/>
    <property type="match status" value="1"/>
</dbReference>
<dbReference type="PANTHER" id="PTHR43982">
    <property type="entry name" value="UBIQUITIN CARBOXYL-TERMINAL HYDROLASE"/>
    <property type="match status" value="1"/>
</dbReference>
<evidence type="ECO:0000256" key="7">
    <source>
        <dbReference type="ARBA" id="ARBA00022801"/>
    </source>
</evidence>
<sequence>MRVSTSAPRFCHRLNLIFCVLPFFSNLFANYLNIFQRKMPIVNVKWQKEKYVVEVDTSAPPMVFKAQLFALTQVVPERQKVVIMGRTLGDDEWEGINVKENMMIMMMGSVGEIPKAPVVVEGQAQSSNQPTEETNTLYPCGLSNLGNTCYFNSCVQVLKELDELVLKPSDEIKIREQNDRLCHNLSTLLTQLRDKDRALRSQGDPIKPFTSVISLSEAFPQFEKFKQQDANECFVAILNNITRNYGRAGFPIEKLFKIQTETTSKCLETEEVADVKTESLNQLTCYVNQDVRFLQTGVKAGFEQDVERNSAQLARDAKWHNHTQISRLPKYLTVNINRFFFKESSKTNAKILKSVQFPIALDTYDLCTQELKDKLVARRGDIKLEEDAKLERELRKKMLDKEQGDKIFDDGVALPTEFENDPGSNNSGFYELKTNIFNRVNHNFSLIPRLQGIITHKGRSSQDGHYVAWIRSTEDNKWRLFDDEHVTIVDEEAVLKTSGGGDWHSAYVLIYEARVIKQFPQLPPAPVISAEAENTADEPMEVSSKP</sequence>
<dbReference type="PROSITE" id="PS00972">
    <property type="entry name" value="USP_1"/>
    <property type="match status" value="1"/>
</dbReference>
<dbReference type="GO" id="GO:0061136">
    <property type="term" value="P:regulation of proteasomal protein catabolic process"/>
    <property type="evidence" value="ECO:0007669"/>
    <property type="project" value="TreeGrafter"/>
</dbReference>
<dbReference type="InterPro" id="IPR000626">
    <property type="entry name" value="Ubiquitin-like_dom"/>
</dbReference>
<evidence type="ECO:0000256" key="6">
    <source>
        <dbReference type="ARBA" id="ARBA00022786"/>
    </source>
</evidence>
<reference evidence="13" key="1">
    <citation type="submission" date="2007-07" db="EMBL/GenBank/DDBJ databases">
        <title>PCAP assembly of the Caenorhabditis remanei genome.</title>
        <authorList>
            <consortium name="The Caenorhabditis remanei Sequencing Consortium"/>
            <person name="Wilson R.K."/>
        </authorList>
    </citation>
    <scope>NUCLEOTIDE SEQUENCE [LARGE SCALE GENOMIC DNA]</scope>
    <source>
        <strain evidence="13">PB4641</strain>
    </source>
</reference>
<evidence type="ECO:0000313" key="13">
    <source>
        <dbReference type="EMBL" id="EFO99338.1"/>
    </source>
</evidence>
<dbReference type="PANTHER" id="PTHR43982:SF1">
    <property type="entry name" value="UBIQUITIN CARBOXYL-TERMINAL HYDROLASE 14"/>
    <property type="match status" value="1"/>
</dbReference>
<dbReference type="GO" id="GO:0070628">
    <property type="term" value="F:proteasome binding"/>
    <property type="evidence" value="ECO:0007669"/>
    <property type="project" value="TreeGrafter"/>
</dbReference>
<dbReference type="Gene3D" id="3.90.70.10">
    <property type="entry name" value="Cysteine proteinases"/>
    <property type="match status" value="1"/>
</dbReference>
<accession>E3NIU2</accession>
<evidence type="ECO:0000256" key="11">
    <source>
        <dbReference type="ARBA" id="ARBA00032096"/>
    </source>
</evidence>
<keyword evidence="6" id="KW-0833">Ubl conjugation pathway</keyword>
<dbReference type="PROSITE" id="PS50235">
    <property type="entry name" value="USP_3"/>
    <property type="match status" value="1"/>
</dbReference>
<evidence type="ECO:0000256" key="1">
    <source>
        <dbReference type="ARBA" id="ARBA00000707"/>
    </source>
</evidence>
<dbReference type="CDD" id="cd16104">
    <property type="entry name" value="Ubl_USP14_like"/>
    <property type="match status" value="1"/>
</dbReference>
<evidence type="ECO:0000256" key="8">
    <source>
        <dbReference type="ARBA" id="ARBA00022807"/>
    </source>
</evidence>
<dbReference type="Proteomes" id="UP000008281">
    <property type="component" value="Unassembled WGS sequence"/>
</dbReference>
<dbReference type="InterPro" id="IPR029071">
    <property type="entry name" value="Ubiquitin-like_domsf"/>
</dbReference>
<comment type="catalytic activity">
    <reaction evidence="1">
        <text>Thiol-dependent hydrolysis of ester, thioester, amide, peptide and isopeptide bonds formed by the C-terminal Gly of ubiquitin (a 76-residue protein attached to proteins as an intracellular targeting signal).</text>
        <dbReference type="EC" id="3.4.19.12"/>
    </reaction>
</comment>
<evidence type="ECO:0000313" key="14">
    <source>
        <dbReference type="Proteomes" id="UP000008281"/>
    </source>
</evidence>
<evidence type="ECO:0000256" key="9">
    <source>
        <dbReference type="ARBA" id="ARBA00029877"/>
    </source>
</evidence>
<keyword evidence="8" id="KW-0788">Thiol protease</keyword>
<dbReference type="OMA" id="FKSDAEY"/>
<dbReference type="GO" id="GO:0004843">
    <property type="term" value="F:cysteine-type deubiquitinase activity"/>
    <property type="evidence" value="ECO:0007669"/>
    <property type="project" value="UniProtKB-EC"/>
</dbReference>
<dbReference type="InterPro" id="IPR038765">
    <property type="entry name" value="Papain-like_cys_pep_sf"/>
</dbReference>
<dbReference type="InParanoid" id="E3NIU2"/>
<dbReference type="FunCoup" id="E3NIU2">
    <property type="interactions" value="3527"/>
</dbReference>
<dbReference type="GO" id="GO:0043161">
    <property type="term" value="P:proteasome-mediated ubiquitin-dependent protein catabolic process"/>
    <property type="evidence" value="ECO:0007669"/>
    <property type="project" value="InterPro"/>
</dbReference>
<dbReference type="AlphaFoldDB" id="E3NIU2"/>
<comment type="similarity">
    <text evidence="2">Belongs to the peptidase C19 family. USP14/UBP6 subfamily.</text>
</comment>
<dbReference type="EMBL" id="DS268714">
    <property type="protein sequence ID" value="EFO99338.1"/>
    <property type="molecule type" value="Genomic_DNA"/>
</dbReference>
<dbReference type="MEROPS" id="C19.A36"/>
<gene>
    <name evidence="13" type="primary">Cre-usp-14</name>
    <name evidence="13" type="ORF">CRE_15755</name>
</gene>
<dbReference type="InterPro" id="IPR001394">
    <property type="entry name" value="Peptidase_C19_UCH"/>
</dbReference>
<evidence type="ECO:0000256" key="5">
    <source>
        <dbReference type="ARBA" id="ARBA00022670"/>
    </source>
</evidence>
<organism evidence="14">
    <name type="scientific">Caenorhabditis remanei</name>
    <name type="common">Caenorhabditis vulgaris</name>
    <dbReference type="NCBI Taxonomy" id="31234"/>
    <lineage>
        <taxon>Eukaryota</taxon>
        <taxon>Metazoa</taxon>
        <taxon>Ecdysozoa</taxon>
        <taxon>Nematoda</taxon>
        <taxon>Chromadorea</taxon>
        <taxon>Rhabditida</taxon>
        <taxon>Rhabditina</taxon>
        <taxon>Rhabditomorpha</taxon>
        <taxon>Rhabditoidea</taxon>
        <taxon>Rhabditidae</taxon>
        <taxon>Peloderinae</taxon>
        <taxon>Caenorhabditis</taxon>
    </lineage>
</organism>
<protein>
    <recommendedName>
        <fullName evidence="4">Ubiquitin carboxyl-terminal hydrolase 14</fullName>
        <ecNumber evidence="3">3.4.19.12</ecNumber>
    </recommendedName>
    <alternativeName>
        <fullName evidence="9">Deubiquitinating enzyme 14</fullName>
    </alternativeName>
    <alternativeName>
        <fullName evidence="10">Ubiquitin thioesterase 14</fullName>
    </alternativeName>
    <alternativeName>
        <fullName evidence="11">Ubiquitin-specific-processing protease 14</fullName>
    </alternativeName>
</protein>
<dbReference type="GO" id="GO:0016579">
    <property type="term" value="P:protein deubiquitination"/>
    <property type="evidence" value="ECO:0007669"/>
    <property type="project" value="InterPro"/>
</dbReference>
<keyword evidence="7" id="KW-0378">Hydrolase</keyword>